<proteinExistence type="predicted"/>
<dbReference type="AlphaFoldDB" id="A0A1L9TTS7"/>
<dbReference type="GO" id="GO:0005737">
    <property type="term" value="C:cytoplasm"/>
    <property type="evidence" value="ECO:0007669"/>
    <property type="project" value="TreeGrafter"/>
</dbReference>
<dbReference type="InterPro" id="IPR029058">
    <property type="entry name" value="AB_hydrolase_fold"/>
</dbReference>
<keyword evidence="4" id="KW-1185">Reference proteome</keyword>
<dbReference type="GO" id="GO:0005634">
    <property type="term" value="C:nucleus"/>
    <property type="evidence" value="ECO:0007669"/>
    <property type="project" value="TreeGrafter"/>
</dbReference>
<dbReference type="OrthoDB" id="414698at2759"/>
<dbReference type="VEuPathDB" id="FungiDB:ASPSYDRAFT_86510"/>
<dbReference type="GO" id="GO:0019748">
    <property type="term" value="P:secondary metabolic process"/>
    <property type="evidence" value="ECO:0007669"/>
    <property type="project" value="TreeGrafter"/>
</dbReference>
<dbReference type="InterPro" id="IPR050593">
    <property type="entry name" value="LovG"/>
</dbReference>
<dbReference type="Pfam" id="PF03959">
    <property type="entry name" value="FSH1"/>
    <property type="match status" value="1"/>
</dbReference>
<dbReference type="GO" id="GO:0016787">
    <property type="term" value="F:hydrolase activity"/>
    <property type="evidence" value="ECO:0007669"/>
    <property type="project" value="UniProtKB-KW"/>
</dbReference>
<dbReference type="SUPFAM" id="SSF53474">
    <property type="entry name" value="alpha/beta-Hydrolases"/>
    <property type="match status" value="1"/>
</dbReference>
<evidence type="ECO:0000256" key="1">
    <source>
        <dbReference type="ARBA" id="ARBA00022801"/>
    </source>
</evidence>
<sequence length="223" mass="24597">MRFLCLHGIGSNSRILQQQTAAIRYELGNRHSYDFVEGTLPWTPDPMLKENMLGDEKTFSYCDPADAKSCLQTIDLLERYVAAEGPYDGVIGFSLGANIAISWMIERQRQRQTAQNGTGDDLPFKVGIFFSNTFPLYDMNALQEGRIDHSGAAVPDGSLDLPTAHIWGVRDGGYEHAQIASRTCKAEKRSVYVHGRAHEISSSPDDLIGMVKVVNRAIGEAGC</sequence>
<dbReference type="RefSeq" id="XP_040706666.1">
    <property type="nucleotide sequence ID" value="XM_040851673.1"/>
</dbReference>
<evidence type="ECO:0000313" key="4">
    <source>
        <dbReference type="Proteomes" id="UP000184356"/>
    </source>
</evidence>
<dbReference type="PANTHER" id="PTHR48070:SF6">
    <property type="entry name" value="ESTERASE OVCA2"/>
    <property type="match status" value="1"/>
</dbReference>
<keyword evidence="1" id="KW-0378">Hydrolase</keyword>
<dbReference type="Proteomes" id="UP000184356">
    <property type="component" value="Unassembled WGS sequence"/>
</dbReference>
<dbReference type="Gene3D" id="3.40.50.1820">
    <property type="entry name" value="alpha/beta hydrolase"/>
    <property type="match status" value="1"/>
</dbReference>
<dbReference type="STRING" id="1036612.A0A1L9TTS7"/>
<evidence type="ECO:0000313" key="3">
    <source>
        <dbReference type="EMBL" id="OJJ62860.1"/>
    </source>
</evidence>
<dbReference type="InterPro" id="IPR005645">
    <property type="entry name" value="FSH-like_dom"/>
</dbReference>
<organism evidence="3 4">
    <name type="scientific">Aspergillus sydowii CBS 593.65</name>
    <dbReference type="NCBI Taxonomy" id="1036612"/>
    <lineage>
        <taxon>Eukaryota</taxon>
        <taxon>Fungi</taxon>
        <taxon>Dikarya</taxon>
        <taxon>Ascomycota</taxon>
        <taxon>Pezizomycotina</taxon>
        <taxon>Eurotiomycetes</taxon>
        <taxon>Eurotiomycetidae</taxon>
        <taxon>Eurotiales</taxon>
        <taxon>Aspergillaceae</taxon>
        <taxon>Aspergillus</taxon>
        <taxon>Aspergillus subgen. Nidulantes</taxon>
    </lineage>
</organism>
<reference evidence="4" key="1">
    <citation type="journal article" date="2017" name="Genome Biol.">
        <title>Comparative genomics reveals high biological diversity and specific adaptations in the industrially and medically important fungal genus Aspergillus.</title>
        <authorList>
            <person name="de Vries R.P."/>
            <person name="Riley R."/>
            <person name="Wiebenga A."/>
            <person name="Aguilar-Osorio G."/>
            <person name="Amillis S."/>
            <person name="Uchima C.A."/>
            <person name="Anderluh G."/>
            <person name="Asadollahi M."/>
            <person name="Askin M."/>
            <person name="Barry K."/>
            <person name="Battaglia E."/>
            <person name="Bayram O."/>
            <person name="Benocci T."/>
            <person name="Braus-Stromeyer S.A."/>
            <person name="Caldana C."/>
            <person name="Canovas D."/>
            <person name="Cerqueira G.C."/>
            <person name="Chen F."/>
            <person name="Chen W."/>
            <person name="Choi C."/>
            <person name="Clum A."/>
            <person name="Dos Santos R.A."/>
            <person name="Damasio A.R."/>
            <person name="Diallinas G."/>
            <person name="Emri T."/>
            <person name="Fekete E."/>
            <person name="Flipphi M."/>
            <person name="Freyberg S."/>
            <person name="Gallo A."/>
            <person name="Gournas C."/>
            <person name="Habgood R."/>
            <person name="Hainaut M."/>
            <person name="Harispe M.L."/>
            <person name="Henrissat B."/>
            <person name="Hilden K.S."/>
            <person name="Hope R."/>
            <person name="Hossain A."/>
            <person name="Karabika E."/>
            <person name="Karaffa L."/>
            <person name="Karanyi Z."/>
            <person name="Krasevec N."/>
            <person name="Kuo A."/>
            <person name="Kusch H."/>
            <person name="LaButti K."/>
            <person name="Lagendijk E.L."/>
            <person name="Lapidus A."/>
            <person name="Levasseur A."/>
            <person name="Lindquist E."/>
            <person name="Lipzen A."/>
            <person name="Logrieco A.F."/>
            <person name="MacCabe A."/>
            <person name="Maekelae M.R."/>
            <person name="Malavazi I."/>
            <person name="Melin P."/>
            <person name="Meyer V."/>
            <person name="Mielnichuk N."/>
            <person name="Miskei M."/>
            <person name="Molnar A.P."/>
            <person name="Mule G."/>
            <person name="Ngan C.Y."/>
            <person name="Orejas M."/>
            <person name="Orosz E."/>
            <person name="Ouedraogo J.P."/>
            <person name="Overkamp K.M."/>
            <person name="Park H.-S."/>
            <person name="Perrone G."/>
            <person name="Piumi F."/>
            <person name="Punt P.J."/>
            <person name="Ram A.F."/>
            <person name="Ramon A."/>
            <person name="Rauscher S."/>
            <person name="Record E."/>
            <person name="Riano-Pachon D.M."/>
            <person name="Robert V."/>
            <person name="Roehrig J."/>
            <person name="Ruller R."/>
            <person name="Salamov A."/>
            <person name="Salih N.S."/>
            <person name="Samson R.A."/>
            <person name="Sandor E."/>
            <person name="Sanguinetti M."/>
            <person name="Schuetze T."/>
            <person name="Sepcic K."/>
            <person name="Shelest E."/>
            <person name="Sherlock G."/>
            <person name="Sophianopoulou V."/>
            <person name="Squina F.M."/>
            <person name="Sun H."/>
            <person name="Susca A."/>
            <person name="Todd R.B."/>
            <person name="Tsang A."/>
            <person name="Unkles S.E."/>
            <person name="van de Wiele N."/>
            <person name="van Rossen-Uffink D."/>
            <person name="Oliveira J.V."/>
            <person name="Vesth T.C."/>
            <person name="Visser J."/>
            <person name="Yu J.-H."/>
            <person name="Zhou M."/>
            <person name="Andersen M.R."/>
            <person name="Archer D.B."/>
            <person name="Baker S.E."/>
            <person name="Benoit I."/>
            <person name="Brakhage A.A."/>
            <person name="Braus G.H."/>
            <person name="Fischer R."/>
            <person name="Frisvad J.C."/>
            <person name="Goldman G.H."/>
            <person name="Houbraken J."/>
            <person name="Oakley B."/>
            <person name="Pocsi I."/>
            <person name="Scazzocchio C."/>
            <person name="Seiboth B."/>
            <person name="vanKuyk P.A."/>
            <person name="Wortman J."/>
            <person name="Dyer P.S."/>
            <person name="Grigoriev I.V."/>
        </authorList>
    </citation>
    <scope>NUCLEOTIDE SEQUENCE [LARGE SCALE GENOMIC DNA]</scope>
    <source>
        <strain evidence="4">CBS 593.65</strain>
    </source>
</reference>
<evidence type="ECO:0000259" key="2">
    <source>
        <dbReference type="Pfam" id="PF03959"/>
    </source>
</evidence>
<protein>
    <recommendedName>
        <fullName evidence="2">Serine hydrolase domain-containing protein</fullName>
    </recommendedName>
</protein>
<dbReference type="PANTHER" id="PTHR48070">
    <property type="entry name" value="ESTERASE OVCA2"/>
    <property type="match status" value="1"/>
</dbReference>
<feature type="domain" description="Serine hydrolase" evidence="2">
    <location>
        <begin position="2"/>
        <end position="200"/>
    </location>
</feature>
<gene>
    <name evidence="3" type="ORF">ASPSYDRAFT_86510</name>
</gene>
<dbReference type="EMBL" id="KV878583">
    <property type="protein sequence ID" value="OJJ62860.1"/>
    <property type="molecule type" value="Genomic_DNA"/>
</dbReference>
<dbReference type="GeneID" id="63767746"/>
<accession>A0A1L9TTS7</accession>
<name>A0A1L9TTS7_9EURO</name>